<keyword evidence="2 5" id="KW-0812">Transmembrane</keyword>
<feature type="transmembrane region" description="Helical" evidence="5">
    <location>
        <begin position="47"/>
        <end position="69"/>
    </location>
</feature>
<protein>
    <recommendedName>
        <fullName evidence="6">Lipopolysaccharide assembly protein A domain-containing protein</fullName>
    </recommendedName>
</protein>
<dbReference type="RefSeq" id="WP_188515985.1">
    <property type="nucleotide sequence ID" value="NZ_BMES01000001.1"/>
</dbReference>
<dbReference type="AlphaFoldDB" id="A0A917I358"/>
<proteinExistence type="predicted"/>
<evidence type="ECO:0000256" key="1">
    <source>
        <dbReference type="ARBA" id="ARBA00022475"/>
    </source>
</evidence>
<name>A0A917I358_9HYPH</name>
<dbReference type="EMBL" id="BMES01000001">
    <property type="protein sequence ID" value="GGH07939.1"/>
    <property type="molecule type" value="Genomic_DNA"/>
</dbReference>
<feature type="domain" description="Lipopolysaccharide assembly protein A" evidence="6">
    <location>
        <begin position="42"/>
        <end position="93"/>
    </location>
</feature>
<reference evidence="7" key="2">
    <citation type="submission" date="2020-09" db="EMBL/GenBank/DDBJ databases">
        <authorList>
            <person name="Sun Q."/>
            <person name="Zhou Y."/>
        </authorList>
    </citation>
    <scope>NUCLEOTIDE SEQUENCE</scope>
    <source>
        <strain evidence="7">CGMCC 1.12214</strain>
    </source>
</reference>
<organism evidence="7 8">
    <name type="scientific">Alsobacter metallidurans</name>
    <dbReference type="NCBI Taxonomy" id="340221"/>
    <lineage>
        <taxon>Bacteria</taxon>
        <taxon>Pseudomonadati</taxon>
        <taxon>Pseudomonadota</taxon>
        <taxon>Alphaproteobacteria</taxon>
        <taxon>Hyphomicrobiales</taxon>
        <taxon>Alsobacteraceae</taxon>
        <taxon>Alsobacter</taxon>
    </lineage>
</organism>
<dbReference type="InterPro" id="IPR010445">
    <property type="entry name" value="LapA_dom"/>
</dbReference>
<dbReference type="Pfam" id="PF06305">
    <property type="entry name" value="LapA_dom"/>
    <property type="match status" value="1"/>
</dbReference>
<evidence type="ECO:0000256" key="3">
    <source>
        <dbReference type="ARBA" id="ARBA00022989"/>
    </source>
</evidence>
<keyword evidence="3 5" id="KW-1133">Transmembrane helix</keyword>
<reference evidence="7" key="1">
    <citation type="journal article" date="2014" name="Int. J. Syst. Evol. Microbiol.">
        <title>Complete genome sequence of Corynebacterium casei LMG S-19264T (=DSM 44701T), isolated from a smear-ripened cheese.</title>
        <authorList>
            <consortium name="US DOE Joint Genome Institute (JGI-PGF)"/>
            <person name="Walter F."/>
            <person name="Albersmeier A."/>
            <person name="Kalinowski J."/>
            <person name="Ruckert C."/>
        </authorList>
    </citation>
    <scope>NUCLEOTIDE SEQUENCE</scope>
    <source>
        <strain evidence="7">CGMCC 1.12214</strain>
    </source>
</reference>
<evidence type="ECO:0000256" key="4">
    <source>
        <dbReference type="ARBA" id="ARBA00023136"/>
    </source>
</evidence>
<evidence type="ECO:0000259" key="6">
    <source>
        <dbReference type="Pfam" id="PF06305"/>
    </source>
</evidence>
<comment type="caution">
    <text evidence="7">The sequence shown here is derived from an EMBL/GenBank/DDBJ whole genome shotgun (WGS) entry which is preliminary data.</text>
</comment>
<sequence>MKTFLKALVLVPLALLLTVFAVANKTPVVLQLDPLGWSDQNWTLNPPLFLVLLVTLAIGVLVGGMGVWFGQMRYRRAARVHAREAARTRAELERVREEAPASRALPAVSAIH</sequence>
<evidence type="ECO:0000313" key="7">
    <source>
        <dbReference type="EMBL" id="GGH07939.1"/>
    </source>
</evidence>
<accession>A0A917I358</accession>
<keyword evidence="8" id="KW-1185">Reference proteome</keyword>
<keyword evidence="4 5" id="KW-0472">Membrane</keyword>
<evidence type="ECO:0000256" key="5">
    <source>
        <dbReference type="SAM" id="Phobius"/>
    </source>
</evidence>
<evidence type="ECO:0000256" key="2">
    <source>
        <dbReference type="ARBA" id="ARBA00022692"/>
    </source>
</evidence>
<gene>
    <name evidence="7" type="ORF">GCM10007036_03160</name>
</gene>
<keyword evidence="1" id="KW-1003">Cell membrane</keyword>
<dbReference type="Proteomes" id="UP000603912">
    <property type="component" value="Unassembled WGS sequence"/>
</dbReference>
<dbReference type="GO" id="GO:0005886">
    <property type="term" value="C:plasma membrane"/>
    <property type="evidence" value="ECO:0007669"/>
    <property type="project" value="InterPro"/>
</dbReference>
<evidence type="ECO:0000313" key="8">
    <source>
        <dbReference type="Proteomes" id="UP000603912"/>
    </source>
</evidence>